<keyword evidence="3 5" id="KW-1133">Transmembrane helix</keyword>
<name>A0A836FAZ0_9HYME</name>
<gene>
    <name evidence="7" type="primary">Tret1_6</name>
    <name evidence="7" type="ORF">G6Z76_0010683</name>
</gene>
<protein>
    <submittedName>
        <fullName evidence="7">TRET1 protein</fullName>
    </submittedName>
</protein>
<dbReference type="PROSITE" id="PS50850">
    <property type="entry name" value="MFS"/>
    <property type="match status" value="1"/>
</dbReference>
<evidence type="ECO:0000256" key="1">
    <source>
        <dbReference type="ARBA" id="ARBA00004141"/>
    </source>
</evidence>
<accession>A0A836FAZ0</accession>
<feature type="transmembrane region" description="Helical" evidence="5">
    <location>
        <begin position="143"/>
        <end position="165"/>
    </location>
</feature>
<comment type="caution">
    <text evidence="7">The sequence shown here is derived from an EMBL/GenBank/DDBJ whole genome shotgun (WGS) entry which is preliminary data.</text>
</comment>
<dbReference type="PANTHER" id="PTHR48021:SF89">
    <property type="entry name" value="FI02132P-RELATED"/>
    <property type="match status" value="1"/>
</dbReference>
<dbReference type="Proteomes" id="UP000669903">
    <property type="component" value="Unassembled WGS sequence"/>
</dbReference>
<feature type="transmembrane region" description="Helical" evidence="5">
    <location>
        <begin position="84"/>
        <end position="104"/>
    </location>
</feature>
<evidence type="ECO:0000256" key="3">
    <source>
        <dbReference type="ARBA" id="ARBA00022989"/>
    </source>
</evidence>
<evidence type="ECO:0000313" key="8">
    <source>
        <dbReference type="Proteomes" id="UP000669903"/>
    </source>
</evidence>
<organism evidence="7 8">
    <name type="scientific">Acromyrmex charruanus</name>
    <dbReference type="NCBI Taxonomy" id="2715315"/>
    <lineage>
        <taxon>Eukaryota</taxon>
        <taxon>Metazoa</taxon>
        <taxon>Ecdysozoa</taxon>
        <taxon>Arthropoda</taxon>
        <taxon>Hexapoda</taxon>
        <taxon>Insecta</taxon>
        <taxon>Pterygota</taxon>
        <taxon>Neoptera</taxon>
        <taxon>Endopterygota</taxon>
        <taxon>Hymenoptera</taxon>
        <taxon>Apocrita</taxon>
        <taxon>Aculeata</taxon>
        <taxon>Formicoidea</taxon>
        <taxon>Formicidae</taxon>
        <taxon>Myrmicinae</taxon>
        <taxon>Acromyrmex</taxon>
    </lineage>
</organism>
<dbReference type="Pfam" id="PF00083">
    <property type="entry name" value="Sugar_tr"/>
    <property type="match status" value="1"/>
</dbReference>
<feature type="domain" description="Major facilitator superfamily (MFS) profile" evidence="6">
    <location>
        <begin position="10"/>
        <end position="343"/>
    </location>
</feature>
<keyword evidence="4 5" id="KW-0472">Membrane</keyword>
<feature type="transmembrane region" description="Helical" evidence="5">
    <location>
        <begin position="56"/>
        <end position="77"/>
    </location>
</feature>
<evidence type="ECO:0000256" key="2">
    <source>
        <dbReference type="ARBA" id="ARBA00022692"/>
    </source>
</evidence>
<proteinExistence type="predicted"/>
<feature type="transmembrane region" description="Helical" evidence="5">
    <location>
        <begin position="12"/>
        <end position="36"/>
    </location>
</feature>
<comment type="subcellular location">
    <subcellularLocation>
        <location evidence="1">Membrane</location>
        <topology evidence="1">Multi-pass membrane protein</topology>
    </subcellularLocation>
</comment>
<feature type="transmembrane region" description="Helical" evidence="5">
    <location>
        <begin position="110"/>
        <end position="131"/>
    </location>
</feature>
<evidence type="ECO:0000259" key="6">
    <source>
        <dbReference type="PROSITE" id="PS50850"/>
    </source>
</evidence>
<evidence type="ECO:0000313" key="7">
    <source>
        <dbReference type="EMBL" id="KAG5329890.1"/>
    </source>
</evidence>
<sequence>MHLQLNVRREVLFLFLYIFLSNMALINEGATQGYSAVVLPILMSNTSSLTLNKMEILFFASTVSITPFIGSLLCLITMHYGRRCTMIVCGVNFFLGWTLIASSYNVTQLFIGRILTGIPIGLASPSIEIYLAEISIPAWREVATITPNIGVSVGVLLIYILGFVAQDNWRLIAAFFTIPSITLVLCNIFFLHESPMWLLLKGRKEAAKIALLRIRGLLQETIEFQEEFIRMENYNALTNDLKTSENCQIDSTTETGKKSFLTNISNKLKNIRRIILLPEVWKPIVILNFFFFFQRFSGTYVIIYYCVDVISKINITIDPFLITVIVGIIEVILNIISACCSMR</sequence>
<dbReference type="GO" id="GO:0016020">
    <property type="term" value="C:membrane"/>
    <property type="evidence" value="ECO:0007669"/>
    <property type="project" value="UniProtKB-SubCell"/>
</dbReference>
<dbReference type="Gene3D" id="1.20.1250.20">
    <property type="entry name" value="MFS general substrate transporter like domains"/>
    <property type="match status" value="1"/>
</dbReference>
<evidence type="ECO:0000256" key="4">
    <source>
        <dbReference type="ARBA" id="ARBA00023136"/>
    </source>
</evidence>
<dbReference type="SUPFAM" id="SSF103473">
    <property type="entry name" value="MFS general substrate transporter"/>
    <property type="match status" value="1"/>
</dbReference>
<feature type="non-terminal residue" evidence="7">
    <location>
        <position position="343"/>
    </location>
</feature>
<dbReference type="EMBL" id="JAANIC010005963">
    <property type="protein sequence ID" value="KAG5329890.1"/>
    <property type="molecule type" value="Genomic_DNA"/>
</dbReference>
<keyword evidence="8" id="KW-1185">Reference proteome</keyword>
<dbReference type="InterPro" id="IPR005829">
    <property type="entry name" value="Sugar_transporter_CS"/>
</dbReference>
<feature type="non-terminal residue" evidence="7">
    <location>
        <position position="1"/>
    </location>
</feature>
<dbReference type="InterPro" id="IPR036259">
    <property type="entry name" value="MFS_trans_sf"/>
</dbReference>
<evidence type="ECO:0000256" key="5">
    <source>
        <dbReference type="SAM" id="Phobius"/>
    </source>
</evidence>
<dbReference type="PROSITE" id="PS00217">
    <property type="entry name" value="SUGAR_TRANSPORT_2"/>
    <property type="match status" value="1"/>
</dbReference>
<dbReference type="GO" id="GO:0022857">
    <property type="term" value="F:transmembrane transporter activity"/>
    <property type="evidence" value="ECO:0007669"/>
    <property type="project" value="InterPro"/>
</dbReference>
<feature type="transmembrane region" description="Helical" evidence="5">
    <location>
        <begin position="171"/>
        <end position="191"/>
    </location>
</feature>
<dbReference type="PANTHER" id="PTHR48021">
    <property type="match status" value="1"/>
</dbReference>
<dbReference type="InterPro" id="IPR020846">
    <property type="entry name" value="MFS_dom"/>
</dbReference>
<dbReference type="InterPro" id="IPR005828">
    <property type="entry name" value="MFS_sugar_transport-like"/>
</dbReference>
<dbReference type="InterPro" id="IPR050549">
    <property type="entry name" value="MFS_Trehalose_Transporter"/>
</dbReference>
<reference evidence="7" key="1">
    <citation type="submission" date="2020-03" db="EMBL/GenBank/DDBJ databases">
        <title>Relaxed selection underlies rapid genomic changes in the transitions from sociality to social parasitism in ants.</title>
        <authorList>
            <person name="Bi X."/>
        </authorList>
    </citation>
    <scope>NUCLEOTIDE SEQUENCE</scope>
    <source>
        <strain evidence="7">BGI-DK2014a</strain>
        <tissue evidence="7">Whole body</tissue>
    </source>
</reference>
<feature type="transmembrane region" description="Helical" evidence="5">
    <location>
        <begin position="320"/>
        <end position="340"/>
    </location>
</feature>
<dbReference type="AlphaFoldDB" id="A0A836FAZ0"/>
<keyword evidence="2 5" id="KW-0812">Transmembrane</keyword>